<evidence type="ECO:0000256" key="1">
    <source>
        <dbReference type="SAM" id="Phobius"/>
    </source>
</evidence>
<feature type="transmembrane region" description="Helical" evidence="1">
    <location>
        <begin position="60"/>
        <end position="79"/>
    </location>
</feature>
<accession>D5BQL6</accession>
<dbReference type="Pfam" id="PF10067">
    <property type="entry name" value="DUF2306"/>
    <property type="match status" value="1"/>
</dbReference>
<dbReference type="eggNOG" id="COG5395">
    <property type="taxonomic scope" value="Bacteria"/>
</dbReference>
<dbReference type="KEGG" id="apb:SAR116_2491"/>
<protein>
    <recommendedName>
        <fullName evidence="4">DUF2306 domain-containing protein</fullName>
    </recommendedName>
</protein>
<dbReference type="Proteomes" id="UP000007460">
    <property type="component" value="Chromosome"/>
</dbReference>
<dbReference type="InterPro" id="IPR018750">
    <property type="entry name" value="DUF2306_membrane"/>
</dbReference>
<proteinExistence type="predicted"/>
<dbReference type="EMBL" id="CP001751">
    <property type="protein sequence ID" value="ADE40734.1"/>
    <property type="molecule type" value="Genomic_DNA"/>
</dbReference>
<dbReference type="STRING" id="488538.SAR116_2491"/>
<evidence type="ECO:0000313" key="2">
    <source>
        <dbReference type="EMBL" id="ADE40734.1"/>
    </source>
</evidence>
<dbReference type="HOGENOM" id="CLU_124879_0_1_5"/>
<keyword evidence="1" id="KW-0472">Membrane</keyword>
<evidence type="ECO:0000313" key="3">
    <source>
        <dbReference type="Proteomes" id="UP000007460"/>
    </source>
</evidence>
<sequence length="122" mass="13728">MPIAPHAFMAFAAVAVGAEQMFTRKGTKRHRWLGYAWCGMLFFVAVSGFFIHTIKLWSLFSPIHFLSVLTIVALTRAIWCARTGRIHQHQRIMASLFWLALVVTGLFTFLPGRIMFAVVSGA</sequence>
<feature type="transmembrane region" description="Helical" evidence="1">
    <location>
        <begin position="91"/>
        <end position="110"/>
    </location>
</feature>
<reference evidence="2 3" key="1">
    <citation type="journal article" date="2010" name="J. Bacteriol.">
        <title>Complete genome sequence of "Candidatus Puniceispirillum marinum" IMCC1322, a representative of the SAR116 clade in the Alphaproteobacteria.</title>
        <authorList>
            <person name="Oh H.M."/>
            <person name="Kwon K.K."/>
            <person name="Kang I."/>
            <person name="Kang S.G."/>
            <person name="Lee J.H."/>
            <person name="Kim S.J."/>
            <person name="Cho J.C."/>
        </authorList>
    </citation>
    <scope>NUCLEOTIDE SEQUENCE [LARGE SCALE GENOMIC DNA]</scope>
    <source>
        <strain evidence="2 3">IMCC1322</strain>
    </source>
</reference>
<gene>
    <name evidence="2" type="ordered locus">SAR116_2491</name>
</gene>
<name>D5BQL6_PUNMI</name>
<organism evidence="2 3">
    <name type="scientific">Puniceispirillum marinum (strain IMCC1322)</name>
    <dbReference type="NCBI Taxonomy" id="488538"/>
    <lineage>
        <taxon>Bacteria</taxon>
        <taxon>Pseudomonadati</taxon>
        <taxon>Pseudomonadota</taxon>
        <taxon>Alphaproteobacteria</taxon>
        <taxon>Candidatus Puniceispirillales</taxon>
        <taxon>Candidatus Puniceispirillaceae</taxon>
        <taxon>Candidatus Puniceispirillum</taxon>
    </lineage>
</organism>
<keyword evidence="1" id="KW-1133">Transmembrane helix</keyword>
<feature type="transmembrane region" description="Helical" evidence="1">
    <location>
        <begin position="34"/>
        <end position="54"/>
    </location>
</feature>
<keyword evidence="1" id="KW-0812">Transmembrane</keyword>
<keyword evidence="3" id="KW-1185">Reference proteome</keyword>
<evidence type="ECO:0008006" key="4">
    <source>
        <dbReference type="Google" id="ProtNLM"/>
    </source>
</evidence>
<dbReference type="AlphaFoldDB" id="D5BQL6"/>